<dbReference type="EMBL" id="QLIN01000003">
    <property type="protein sequence ID" value="RAI70835.1"/>
    <property type="molecule type" value="Genomic_DNA"/>
</dbReference>
<comment type="caution">
    <text evidence="1">The sequence shown here is derived from an EMBL/GenBank/DDBJ whole genome shotgun (WGS) entry which is preliminary data.</text>
</comment>
<name>A0A327N7L7_PSEFL</name>
<dbReference type="Proteomes" id="UP000249493">
    <property type="component" value="Unassembled WGS sequence"/>
</dbReference>
<organism evidence="1 2">
    <name type="scientific">Pseudomonas fluorescens</name>
    <dbReference type="NCBI Taxonomy" id="294"/>
    <lineage>
        <taxon>Bacteria</taxon>
        <taxon>Pseudomonadati</taxon>
        <taxon>Pseudomonadota</taxon>
        <taxon>Gammaproteobacteria</taxon>
        <taxon>Pseudomonadales</taxon>
        <taxon>Pseudomonadaceae</taxon>
        <taxon>Pseudomonas</taxon>
    </lineage>
</organism>
<gene>
    <name evidence="1" type="ORF">DOZ80_10205</name>
</gene>
<dbReference type="RefSeq" id="WP_111282359.1">
    <property type="nucleotide sequence ID" value="NZ_QLIN01000003.1"/>
</dbReference>
<dbReference type="AlphaFoldDB" id="A0A327N7L7"/>
<sequence length="204" mass="23399">MSTVSKREQIDQSIDSTFRLLVDIARSPDSYSQNEQVLNALKSQGGLCSLDMEFSIRDENFSIRPISLNTLKKRLTQPDAERDFQHLDRLRSHAQQMIYKFEEQQAAPKKRSRTALEEQVDELKDTISSLQAVNMVLIQALEVNRRDLITIADTTNTGLRQKRIKDAINRVIKILGLNPAPFDDVTILSMKKHLQLVPHDQTTR</sequence>
<evidence type="ECO:0000313" key="1">
    <source>
        <dbReference type="EMBL" id="RAI70835.1"/>
    </source>
</evidence>
<proteinExistence type="predicted"/>
<evidence type="ECO:0000313" key="2">
    <source>
        <dbReference type="Proteomes" id="UP000249493"/>
    </source>
</evidence>
<protein>
    <submittedName>
        <fullName evidence="1">Uncharacterized protein</fullName>
    </submittedName>
</protein>
<reference evidence="1 2" key="1">
    <citation type="submission" date="2018-06" db="EMBL/GenBank/DDBJ databases">
        <authorList>
            <person name="Zhirakovskaya E."/>
        </authorList>
    </citation>
    <scope>NUCLEOTIDE SEQUENCE [LARGE SCALE GENOMIC DNA]</scope>
    <source>
        <strain evidence="1 2">LY3</strain>
    </source>
</reference>
<accession>A0A327N7L7</accession>